<dbReference type="Proteomes" id="UP000243217">
    <property type="component" value="Unassembled WGS sequence"/>
</dbReference>
<evidence type="ECO:0000259" key="9">
    <source>
        <dbReference type="PROSITE" id="PS51845"/>
    </source>
</evidence>
<reference evidence="10 11" key="1">
    <citation type="journal article" date="2014" name="Genome Biol. Evol.">
        <title>The secreted proteins of Achlya hypogyna and Thraustotheca clavata identify the ancestral oomycete secretome and reveal gene acquisitions by horizontal gene transfer.</title>
        <authorList>
            <person name="Misner I."/>
            <person name="Blouin N."/>
            <person name="Leonard G."/>
            <person name="Richards T.A."/>
            <person name="Lane C.E."/>
        </authorList>
    </citation>
    <scope>NUCLEOTIDE SEQUENCE [LARGE SCALE GENOMIC DNA]</scope>
    <source>
        <strain evidence="10 11">ATCC 34112</strain>
    </source>
</reference>
<feature type="binding site" evidence="6">
    <location>
        <position position="774"/>
    </location>
    <ligand>
        <name>Zn(2+)</name>
        <dbReference type="ChEBI" id="CHEBI:29105"/>
        <label>1</label>
    </ligand>
</feature>
<dbReference type="AlphaFoldDB" id="A0A1W0A6M3"/>
<feature type="binding site" evidence="6">
    <location>
        <position position="918"/>
    </location>
    <ligand>
        <name>Zn(2+)</name>
        <dbReference type="ChEBI" id="CHEBI:29105"/>
        <label>1</label>
    </ligand>
</feature>
<dbReference type="InterPro" id="IPR036971">
    <property type="entry name" value="PDEase_catalytic_dom_sf"/>
</dbReference>
<dbReference type="InterPro" id="IPR003607">
    <property type="entry name" value="HD/PDEase_dom"/>
</dbReference>
<feature type="binding site" evidence="6">
    <location>
        <position position="810"/>
    </location>
    <ligand>
        <name>Zn(2+)</name>
        <dbReference type="ChEBI" id="CHEBI:29105"/>
        <label>1</label>
    </ligand>
</feature>
<dbReference type="InterPro" id="IPR003018">
    <property type="entry name" value="GAF"/>
</dbReference>
<keyword evidence="11" id="KW-1185">Reference proteome</keyword>
<sequence length="1021" mass="115940">MEVDANGMVIVPKHILQNVVDGTKTLLSEKRVLHQKLDEMNHRVFTLERQLADQQLKLEAMQQSTKSSGAITGASVNRFKQLTLQVIKDHQRQNLAPKESDAIQVTVAKKDEEIHKLKLKTNELESLLQATRAITHQTAHREVVMSTLNAARNLVSARRYSLALCNETSTYMTVYSMSVVVSDELSFDLHKKPPMLEDEGTSLLDGTTTFGQVILTDTLYDSLQISASGKFEKQMEELDFVPHSLLCIPIRNAHSAVLGAFQVITQRQHVDEYRQNQVFTSLDKERLEHLCVMTGSAVWNLRLSKERQTAQDRIEILLKLNRSIAIEIDPVNVLEKIMDVSYELLHVERISLFIKIEGETDLFVSHACDDTKGRYISIERGIAGLVARTGQVVTTNDAAKHPCFDKELDAKMGYNSRKVLCVPVKDPMGTILAVVEAVNKQDNTDFTIEDTLFLSYIAEAAGISLHKSYLHNEVMISQKLSEIRLQLSEFITSDTDIHRLTDLIMVQGKRVMECDRFGFLLVDHLKNELWITSTNSHDGEQLTVRQPIYKGISGLVATTGEVVCTRDAYTHNLFDPTHDQMTGYRTTSVLCVPVFEENVAINPKVVAVAMCINKLQGDQVIAFNSGDRKTMSRFCKEIQYALGKLSLEVCYFKVVSDKQGNETEQVTEAGIISSLLQKHSRQASTLNKYEDPKLERLQNDAFGRDIEINSRPELDQWDVDILSFSFSEVMVSAQALFKAYGFVDQYLIAPDKLQAFVASVAQHYRANPYHNFYHAFQVMHATHIQVKMYARKLLPSLDIFSMFIAALCHDIDHPGNNNEFEVKCVSSIALTHNDDAVLERHHCRVAFIILNTSSTNILEKLSPEGFRQVRRNIIRCIMATDMTNHFTQVKSLEKTNRATWTDPSNRPFLMEIIVHSSDLSAQTLPFKLALKWGDRALDEFQNQAKEEADMHLPIAPFMENLNSKATRFSVQSNFVCYVLQPMWQGLVLVAPTLQFYIESLEKNLEHYRQELNELNRRKSTI</sequence>
<evidence type="ECO:0000256" key="4">
    <source>
        <dbReference type="PIRSR" id="PIRSR623088-1"/>
    </source>
</evidence>
<feature type="binding site" evidence="5">
    <location>
        <position position="810"/>
    </location>
    <ligand>
        <name>AMP</name>
        <dbReference type="ChEBI" id="CHEBI:456215"/>
    </ligand>
</feature>
<dbReference type="InterPro" id="IPR023088">
    <property type="entry name" value="PDEase"/>
</dbReference>
<dbReference type="Gene3D" id="3.30.450.40">
    <property type="match status" value="3"/>
</dbReference>
<dbReference type="GO" id="GO:0007165">
    <property type="term" value="P:signal transduction"/>
    <property type="evidence" value="ECO:0007669"/>
    <property type="project" value="InterPro"/>
</dbReference>
<dbReference type="SMART" id="SM00471">
    <property type="entry name" value="HDc"/>
    <property type="match status" value="1"/>
</dbReference>
<keyword evidence="1" id="KW-0140">cGMP</keyword>
<feature type="binding site" evidence="5">
    <location>
        <position position="971"/>
    </location>
    <ligand>
        <name>AMP</name>
        <dbReference type="ChEBI" id="CHEBI:456215"/>
    </ligand>
</feature>
<evidence type="ECO:0000256" key="5">
    <source>
        <dbReference type="PIRSR" id="PIRSR623088-2"/>
    </source>
</evidence>
<dbReference type="STRING" id="74557.A0A1W0A6M3"/>
<feature type="binding site" evidence="5">
    <location>
        <begin position="770"/>
        <end position="774"/>
    </location>
    <ligand>
        <name>AMP</name>
        <dbReference type="ChEBI" id="CHEBI:456215"/>
    </ligand>
</feature>
<feature type="binding site" evidence="6">
    <location>
        <position position="809"/>
    </location>
    <ligand>
        <name>Zn(2+)</name>
        <dbReference type="ChEBI" id="CHEBI:29105"/>
        <label>1</label>
    </ligand>
</feature>
<evidence type="ECO:0000256" key="8">
    <source>
        <dbReference type="SAM" id="Coils"/>
    </source>
</evidence>
<keyword evidence="2 6" id="KW-0479">Metal-binding</keyword>
<gene>
    <name evidence="10" type="ORF">THRCLA_01977</name>
</gene>
<protein>
    <recommendedName>
        <fullName evidence="7">Phosphodiesterase</fullName>
        <ecNumber evidence="7">3.1.4.-</ecNumber>
    </recommendedName>
</protein>
<dbReference type="PANTHER" id="PTHR11347">
    <property type="entry name" value="CYCLIC NUCLEOTIDE PHOSPHODIESTERASE"/>
    <property type="match status" value="1"/>
</dbReference>
<evidence type="ECO:0000256" key="3">
    <source>
        <dbReference type="ARBA" id="ARBA00022801"/>
    </source>
</evidence>
<dbReference type="PRINTS" id="PR00387">
    <property type="entry name" value="PDIESTERASE1"/>
</dbReference>
<dbReference type="Pfam" id="PF01590">
    <property type="entry name" value="GAF"/>
    <property type="match status" value="2"/>
</dbReference>
<feature type="domain" description="PDEase" evidence="9">
    <location>
        <begin position="695"/>
        <end position="1014"/>
    </location>
</feature>
<comment type="caution">
    <text evidence="10">The sequence shown here is derived from an EMBL/GenBank/DDBJ whole genome shotgun (WGS) entry which is preliminary data.</text>
</comment>
<dbReference type="SUPFAM" id="SSF109604">
    <property type="entry name" value="HD-domain/PDEase-like"/>
    <property type="match status" value="1"/>
</dbReference>
<organism evidence="10 11">
    <name type="scientific">Thraustotheca clavata</name>
    <dbReference type="NCBI Taxonomy" id="74557"/>
    <lineage>
        <taxon>Eukaryota</taxon>
        <taxon>Sar</taxon>
        <taxon>Stramenopiles</taxon>
        <taxon>Oomycota</taxon>
        <taxon>Saprolegniomycetes</taxon>
        <taxon>Saprolegniales</taxon>
        <taxon>Achlyaceae</taxon>
        <taxon>Thraustotheca</taxon>
    </lineage>
</organism>
<feature type="active site" description="Proton donor" evidence="4">
    <location>
        <position position="770"/>
    </location>
</feature>
<dbReference type="Pfam" id="PF00233">
    <property type="entry name" value="PDEase_I"/>
    <property type="match status" value="1"/>
</dbReference>
<evidence type="ECO:0000313" key="11">
    <source>
        <dbReference type="Proteomes" id="UP000243217"/>
    </source>
</evidence>
<dbReference type="EMBL" id="JNBS01000400">
    <property type="protein sequence ID" value="OQS05943.1"/>
    <property type="molecule type" value="Genomic_DNA"/>
</dbReference>
<accession>A0A1W0A6M3</accession>
<comment type="similarity">
    <text evidence="7">Belongs to the cyclic nucleotide phosphodiesterase family.</text>
</comment>
<feature type="binding site" evidence="6">
    <location>
        <position position="810"/>
    </location>
    <ligand>
        <name>Zn(2+)</name>
        <dbReference type="ChEBI" id="CHEBI:29105"/>
        <label>2</label>
    </ligand>
</feature>
<dbReference type="InterPro" id="IPR023174">
    <property type="entry name" value="PDEase_CS"/>
</dbReference>
<dbReference type="Gene3D" id="1.10.1300.10">
    <property type="entry name" value="3'5'-cyclic nucleotide phosphodiesterase, catalytic domain"/>
    <property type="match status" value="1"/>
</dbReference>
<proteinExistence type="inferred from homology"/>
<comment type="cofactor">
    <cofactor evidence="7">
        <name>a divalent metal cation</name>
        <dbReference type="ChEBI" id="CHEBI:60240"/>
    </cofactor>
    <text evidence="7">Binds 2 divalent metal cations per subunit. Site 1 may preferentially bind zinc ions, while site 2 has a preference for magnesium and/or manganese ions.</text>
</comment>
<feature type="binding site" evidence="5">
    <location>
        <position position="918"/>
    </location>
    <ligand>
        <name>AMP</name>
        <dbReference type="ChEBI" id="CHEBI:456215"/>
    </ligand>
</feature>
<keyword evidence="3 7" id="KW-0378">Hydrolase</keyword>
<dbReference type="InterPro" id="IPR029016">
    <property type="entry name" value="GAF-like_dom_sf"/>
</dbReference>
<keyword evidence="8" id="KW-0175">Coiled coil</keyword>
<dbReference type="GO" id="GO:0046872">
    <property type="term" value="F:metal ion binding"/>
    <property type="evidence" value="ECO:0007669"/>
    <property type="project" value="UniProtKB-KW"/>
</dbReference>
<dbReference type="PROSITE" id="PS00126">
    <property type="entry name" value="PDEASE_I_1"/>
    <property type="match status" value="1"/>
</dbReference>
<dbReference type="GO" id="GO:0004114">
    <property type="term" value="F:3',5'-cyclic-nucleotide phosphodiesterase activity"/>
    <property type="evidence" value="ECO:0007669"/>
    <property type="project" value="InterPro"/>
</dbReference>
<dbReference type="SUPFAM" id="SSF55781">
    <property type="entry name" value="GAF domain-like"/>
    <property type="match status" value="3"/>
</dbReference>
<dbReference type="EC" id="3.1.4.-" evidence="7"/>
<evidence type="ECO:0000313" key="10">
    <source>
        <dbReference type="EMBL" id="OQS05943.1"/>
    </source>
</evidence>
<dbReference type="OrthoDB" id="546632at2759"/>
<evidence type="ECO:0000256" key="2">
    <source>
        <dbReference type="ARBA" id="ARBA00022723"/>
    </source>
</evidence>
<evidence type="ECO:0000256" key="7">
    <source>
        <dbReference type="RuleBase" id="RU363067"/>
    </source>
</evidence>
<dbReference type="CDD" id="cd00077">
    <property type="entry name" value="HDc"/>
    <property type="match status" value="1"/>
</dbReference>
<evidence type="ECO:0000256" key="1">
    <source>
        <dbReference type="ARBA" id="ARBA00022535"/>
    </source>
</evidence>
<evidence type="ECO:0000256" key="6">
    <source>
        <dbReference type="PIRSR" id="PIRSR623088-3"/>
    </source>
</evidence>
<dbReference type="SMART" id="SM00065">
    <property type="entry name" value="GAF"/>
    <property type="match status" value="3"/>
</dbReference>
<dbReference type="PROSITE" id="PS51845">
    <property type="entry name" value="PDEASE_I_2"/>
    <property type="match status" value="1"/>
</dbReference>
<feature type="coiled-coil region" evidence="8">
    <location>
        <begin position="37"/>
        <end position="64"/>
    </location>
</feature>
<name>A0A1W0A6M3_9STRA</name>
<dbReference type="InterPro" id="IPR002073">
    <property type="entry name" value="PDEase_catalytic_dom"/>
</dbReference>